<sequence length="696" mass="75650">MYPFARPLLALCALLLARPALAHAPVDAFQADVAHERARPPAPTFPRAAFLLRPAVVAAALSPDGNQVAYLREQAGRRSLWLLPAEGGQARRVLGGTDARRIAWSHDGRWLVLESGRQLFAVAAAGQGGSHLMVTLGGRQQRELIDIDPLQPAAVLLRERAPATPEAPERWRVLRVDMQGRRTLLHEDAHRLVEVAFDRSGRLAFLKRVEDTALAVHRVDVHGRLHPVLRCAQLHRCSLLPVTDAQGRLLLLSDVDADLEGLRRLQSDGTLDTLATDPRGEADLDALALDPVDGTPRIASYRGTVAANQGLDPATRGLLADLKARLPGRNLDIAVGEAHWLVSAQASTLQGARWHLVDPRTGAAREILDFPPLGDRDGRPAQWLPEAAMARKLPFDWRASDGMRLHGFVWLPPGADPAHLPLVVLAHGGPWSAARPDEFGNGYSQALANRGYVVFEPNFRASNGLGRHYLMSAHGDFGHGRVQQDIVEGTRALLARGIGDAERVGIAGASFGGYATLLGVTFQPDLFKVGVAVVPPPDFGWDIRWIGRTTEALSLSRYIPFDEWLAMLSLDPRDAATMARLHEQSPLAHASHMDRPLLIFAGGEDRRVALRGVLGYAARLKALGKDFSLFVDPLAGHRNDKPVAHEAYLYLLEWMLHRHLGGAAPAAPDATVRAYLARSLRVAGSDLRAAGLTHSP</sequence>
<dbReference type="PANTHER" id="PTHR42776:SF27">
    <property type="entry name" value="DIPEPTIDYL PEPTIDASE FAMILY MEMBER 6"/>
    <property type="match status" value="1"/>
</dbReference>
<feature type="domain" description="Peptidase S9 prolyl oligopeptidase catalytic" evidence="3">
    <location>
        <begin position="445"/>
        <end position="655"/>
    </location>
</feature>
<keyword evidence="5" id="KW-1185">Reference proteome</keyword>
<evidence type="ECO:0000313" key="5">
    <source>
        <dbReference type="Proteomes" id="UP000823790"/>
    </source>
</evidence>
<evidence type="ECO:0000256" key="1">
    <source>
        <dbReference type="ARBA" id="ARBA00022801"/>
    </source>
</evidence>
<name>A0ABS4DP44_9GAMM</name>
<dbReference type="InterPro" id="IPR001375">
    <property type="entry name" value="Peptidase_S9_cat"/>
</dbReference>
<evidence type="ECO:0000259" key="3">
    <source>
        <dbReference type="Pfam" id="PF00326"/>
    </source>
</evidence>
<dbReference type="Proteomes" id="UP000823790">
    <property type="component" value="Unassembled WGS sequence"/>
</dbReference>
<dbReference type="Gene3D" id="2.120.10.30">
    <property type="entry name" value="TolB, C-terminal domain"/>
    <property type="match status" value="1"/>
</dbReference>
<reference evidence="4 5" key="1">
    <citation type="submission" date="2021-04" db="EMBL/GenBank/DDBJ databases">
        <authorList>
            <person name="Huq M.A."/>
        </authorList>
    </citation>
    <scope>NUCLEOTIDE SEQUENCE [LARGE SCALE GENOMIC DNA]</scope>
    <source>
        <strain evidence="4 5">MAH-13</strain>
    </source>
</reference>
<dbReference type="InterPro" id="IPR029058">
    <property type="entry name" value="AB_hydrolase_fold"/>
</dbReference>
<evidence type="ECO:0000256" key="2">
    <source>
        <dbReference type="SAM" id="SignalP"/>
    </source>
</evidence>
<gene>
    <name evidence="4" type="ORF">J7I44_10960</name>
</gene>
<keyword evidence="1" id="KW-0378">Hydrolase</keyword>
<feature type="signal peptide" evidence="2">
    <location>
        <begin position="1"/>
        <end position="22"/>
    </location>
</feature>
<keyword evidence="2" id="KW-0732">Signal</keyword>
<dbReference type="EMBL" id="JAGJRS010000021">
    <property type="protein sequence ID" value="MBP1474818.1"/>
    <property type="molecule type" value="Genomic_DNA"/>
</dbReference>
<organism evidence="4 5">
    <name type="scientific">Frateuria flava</name>
    <dbReference type="NCBI Taxonomy" id="2821489"/>
    <lineage>
        <taxon>Bacteria</taxon>
        <taxon>Pseudomonadati</taxon>
        <taxon>Pseudomonadota</taxon>
        <taxon>Gammaproteobacteria</taxon>
        <taxon>Lysobacterales</taxon>
        <taxon>Rhodanobacteraceae</taxon>
        <taxon>Frateuria</taxon>
    </lineage>
</organism>
<dbReference type="InterPro" id="IPR011042">
    <property type="entry name" value="6-blade_b-propeller_TolB-like"/>
</dbReference>
<feature type="chain" id="PRO_5046074256" evidence="2">
    <location>
        <begin position="23"/>
        <end position="696"/>
    </location>
</feature>
<proteinExistence type="predicted"/>
<dbReference type="Pfam" id="PF00326">
    <property type="entry name" value="Peptidase_S9"/>
    <property type="match status" value="1"/>
</dbReference>
<protein>
    <submittedName>
        <fullName evidence="4">S9 family peptidase</fullName>
    </submittedName>
</protein>
<accession>A0ABS4DP44</accession>
<dbReference type="Gene3D" id="3.40.50.1820">
    <property type="entry name" value="alpha/beta hydrolase"/>
    <property type="match status" value="1"/>
</dbReference>
<dbReference type="SUPFAM" id="SSF69304">
    <property type="entry name" value="Tricorn protease N-terminal domain"/>
    <property type="match status" value="1"/>
</dbReference>
<dbReference type="PANTHER" id="PTHR42776">
    <property type="entry name" value="SERINE PEPTIDASE S9 FAMILY MEMBER"/>
    <property type="match status" value="1"/>
</dbReference>
<evidence type="ECO:0000313" key="4">
    <source>
        <dbReference type="EMBL" id="MBP1474818.1"/>
    </source>
</evidence>
<dbReference type="RefSeq" id="WP_209620362.1">
    <property type="nucleotide sequence ID" value="NZ_JAGJRS010000021.1"/>
</dbReference>
<comment type="caution">
    <text evidence="4">The sequence shown here is derived from an EMBL/GenBank/DDBJ whole genome shotgun (WGS) entry which is preliminary data.</text>
</comment>
<dbReference type="SUPFAM" id="SSF53474">
    <property type="entry name" value="alpha/beta-Hydrolases"/>
    <property type="match status" value="1"/>
</dbReference>